<dbReference type="AlphaFoldDB" id="A0A4Y6PWD4"/>
<keyword evidence="2" id="KW-1185">Reference proteome</keyword>
<accession>A0A4Y6PWD4</accession>
<sequence length="97" mass="10852">MSKSIGTTERFEPRDGLVLEEIDDEVVVLDLQQNSYFGLNEVAKQVWKGLEDGLSIGEIVDQLDEQFAVERDELFADVCAFVSDALCHGLITRTDES</sequence>
<evidence type="ECO:0000313" key="1">
    <source>
        <dbReference type="EMBL" id="QDG52628.1"/>
    </source>
</evidence>
<dbReference type="OrthoDB" id="9800554at2"/>
<dbReference type="Gene3D" id="1.10.10.1150">
    <property type="entry name" value="Coenzyme PQQ synthesis protein D (PqqD)"/>
    <property type="match status" value="1"/>
</dbReference>
<dbReference type="InterPro" id="IPR008792">
    <property type="entry name" value="PQQD"/>
</dbReference>
<evidence type="ECO:0000313" key="2">
    <source>
        <dbReference type="Proteomes" id="UP000315995"/>
    </source>
</evidence>
<dbReference type="Proteomes" id="UP000315995">
    <property type="component" value="Chromosome"/>
</dbReference>
<dbReference type="RefSeq" id="WP_141199093.1">
    <property type="nucleotide sequence ID" value="NZ_CP041186.1"/>
</dbReference>
<name>A0A4Y6PWD4_PERCE</name>
<dbReference type="Pfam" id="PF05402">
    <property type="entry name" value="PqqD"/>
    <property type="match status" value="1"/>
</dbReference>
<proteinExistence type="predicted"/>
<dbReference type="InterPro" id="IPR041881">
    <property type="entry name" value="PqqD_sf"/>
</dbReference>
<organism evidence="1 2">
    <name type="scientific">Persicimonas caeni</name>
    <dbReference type="NCBI Taxonomy" id="2292766"/>
    <lineage>
        <taxon>Bacteria</taxon>
        <taxon>Deltaproteobacteria</taxon>
        <taxon>Bradymonadales</taxon>
        <taxon>Bradymonadaceae</taxon>
        <taxon>Persicimonas</taxon>
    </lineage>
</organism>
<protein>
    <submittedName>
        <fullName evidence="1">PqqD family protein</fullName>
    </submittedName>
</protein>
<reference evidence="1 2" key="1">
    <citation type="submission" date="2019-06" db="EMBL/GenBank/DDBJ databases">
        <title>Persicimonas caeni gen. nov., sp. nov., a predatory bacterium isolated from solar saltern.</title>
        <authorList>
            <person name="Wang S."/>
        </authorList>
    </citation>
    <scope>NUCLEOTIDE SEQUENCE [LARGE SCALE GENOMIC DNA]</scope>
    <source>
        <strain evidence="1 2">YN101</strain>
    </source>
</reference>
<dbReference type="EMBL" id="CP041186">
    <property type="protein sequence ID" value="QDG52628.1"/>
    <property type="molecule type" value="Genomic_DNA"/>
</dbReference>
<accession>A0A5B8Y7R7</accession>
<gene>
    <name evidence="1" type="ORF">FIV42_18355</name>
</gene>